<dbReference type="InterPro" id="IPR013424">
    <property type="entry name" value="Ice-binding_C"/>
</dbReference>
<dbReference type="Proteomes" id="UP000590740">
    <property type="component" value="Unassembled WGS sequence"/>
</dbReference>
<reference evidence="2 3" key="1">
    <citation type="submission" date="2020-08" db="EMBL/GenBank/DDBJ databases">
        <title>Genomic Encyclopedia of Type Strains, Phase IV (KMG-IV): sequencing the most valuable type-strain genomes for metagenomic binning, comparative biology and taxonomic classification.</title>
        <authorList>
            <person name="Goeker M."/>
        </authorList>
    </citation>
    <scope>NUCLEOTIDE SEQUENCE [LARGE SCALE GENOMIC DNA]</scope>
    <source>
        <strain evidence="2 3">DSM 12252</strain>
    </source>
</reference>
<dbReference type="RefSeq" id="WP_221306173.1">
    <property type="nucleotide sequence ID" value="NZ_JACHIG010000006.1"/>
</dbReference>
<dbReference type="NCBIfam" id="TIGR02595">
    <property type="entry name" value="PEP_CTERM"/>
    <property type="match status" value="1"/>
</dbReference>
<feature type="transmembrane region" description="Helical" evidence="1">
    <location>
        <begin position="407"/>
        <end position="427"/>
    </location>
</feature>
<evidence type="ECO:0000256" key="1">
    <source>
        <dbReference type="SAM" id="Phobius"/>
    </source>
</evidence>
<gene>
    <name evidence="2" type="ORF">HNQ65_002998</name>
</gene>
<name>A0A7W8DKV3_9BACT</name>
<keyword evidence="3" id="KW-1185">Reference proteome</keyword>
<dbReference type="AlphaFoldDB" id="A0A7W8DKV3"/>
<accession>A0A7W8DKV3</accession>
<comment type="caution">
    <text evidence="2">The sequence shown here is derived from an EMBL/GenBank/DDBJ whole genome shotgun (WGS) entry which is preliminary data.</text>
</comment>
<protein>
    <recommendedName>
        <fullName evidence="4">PEP-CTERM protein-sorting domain-containing protein</fullName>
    </recommendedName>
</protein>
<sequence>MAVPTVRGDIVSDWNSLALSQMTGMEAPQVAHDLAILDLAMYNAIESLQTNYVPYSYGGYADPGAGPTGADYQAAMISAANTVMQNLYPGSSSSFTTLYNNGLSAIADGNAKTDGIGWGVSIGNNLLSWRATDGSSAASSTPYSPVGLIGYWQQTSAAAPVLPGWGSVGAFAIPNTASYMTTLPGGTLTAYLQSSQYAADYNQVQALGSNFSATRTSDQTNQAYFWAAGDNTVKITGMWNQIAQTVASTAGLNTADTVRLMATLNVAMADASTAAMATSYDQQFWRPETAIANGDIDGNSSTNVDSSWAPLIASPSLPEYVSLGATISQAAATVLASYLGDSVSFSLGSDINGDGHIDLTRHFTSFSQAATEAGMAGVYGGTQFMTSVTDGQAIGANVANYVMGNNFALVPEPAGAVLVLLGGAMLLGTRRRR</sequence>
<evidence type="ECO:0000313" key="2">
    <source>
        <dbReference type="EMBL" id="MBB5033410.1"/>
    </source>
</evidence>
<dbReference type="Gene3D" id="1.10.606.20">
    <property type="match status" value="1"/>
</dbReference>
<dbReference type="SUPFAM" id="SSF48317">
    <property type="entry name" value="Acid phosphatase/Vanadium-dependent haloperoxidase"/>
    <property type="match status" value="1"/>
</dbReference>
<dbReference type="EMBL" id="JACHIG010000006">
    <property type="protein sequence ID" value="MBB5033410.1"/>
    <property type="molecule type" value="Genomic_DNA"/>
</dbReference>
<evidence type="ECO:0008006" key="4">
    <source>
        <dbReference type="Google" id="ProtNLM"/>
    </source>
</evidence>
<dbReference type="PANTHER" id="PTHR34599">
    <property type="entry name" value="PEROXIDASE-RELATED"/>
    <property type="match status" value="1"/>
</dbReference>
<dbReference type="InterPro" id="IPR036938">
    <property type="entry name" value="PAP2/HPO_sf"/>
</dbReference>
<organism evidence="2 3">
    <name type="scientific">Prosthecobacter vanneervenii</name>
    <dbReference type="NCBI Taxonomy" id="48466"/>
    <lineage>
        <taxon>Bacteria</taxon>
        <taxon>Pseudomonadati</taxon>
        <taxon>Verrucomicrobiota</taxon>
        <taxon>Verrucomicrobiia</taxon>
        <taxon>Verrucomicrobiales</taxon>
        <taxon>Verrucomicrobiaceae</taxon>
        <taxon>Prosthecobacter</taxon>
    </lineage>
</organism>
<proteinExistence type="predicted"/>
<dbReference type="CDD" id="cd03398">
    <property type="entry name" value="PAP2_haloperoxidase"/>
    <property type="match status" value="1"/>
</dbReference>
<evidence type="ECO:0000313" key="3">
    <source>
        <dbReference type="Proteomes" id="UP000590740"/>
    </source>
</evidence>
<dbReference type="InterPro" id="IPR052559">
    <property type="entry name" value="V-haloperoxidase"/>
</dbReference>
<keyword evidence="1" id="KW-1133">Transmembrane helix</keyword>
<keyword evidence="1" id="KW-0472">Membrane</keyword>
<dbReference type="PANTHER" id="PTHR34599:SF1">
    <property type="entry name" value="PHOSPHATIDIC ACID PHOSPHATASE TYPE 2_HALOPEROXIDASE DOMAIN-CONTAINING PROTEIN"/>
    <property type="match status" value="1"/>
</dbReference>
<keyword evidence="1" id="KW-0812">Transmembrane</keyword>